<proteinExistence type="predicted"/>
<evidence type="ECO:0000259" key="1">
    <source>
        <dbReference type="Pfam" id="PF00534"/>
    </source>
</evidence>
<dbReference type="Gene3D" id="3.40.50.2000">
    <property type="entry name" value="Glycogen Phosphorylase B"/>
    <property type="match status" value="2"/>
</dbReference>
<dbReference type="EMBL" id="JNSL01000111">
    <property type="protein sequence ID" value="KGA15500.1"/>
    <property type="molecule type" value="Genomic_DNA"/>
</dbReference>
<sequence length="395" mass="42865">MKHRTQLDLPLRAVASQTARLRVAIVAESFLPHVNGVTNSVLRTLEHLRLGGHEAMVIAPGPGPDAVNGVPVVRVGSIGFPGYSELRIAIPRRQIESELRNFAPDVVHVAAPAVLGAFALRSTRKLDIPSVAIYQTDLAGFARQYRLGATSSTVWKYIAAVHNSADLTLAPSSSAVWDLRRHGVNNVARWMRGVDTERFNPRFCTDDIRKQLGTNQNVVVGFVGRLAREKQVERFAEVAALPGVSVVIVGDGPCREKLQKLMPTAHFTGFASGEQLSQLYASFDVFAHTGVDETFCQAVQEALASGVPVVAPAAGGPIDLVQHGHNGFLWTPSKRDNFVECVGELVTNTDLRKTCASNARPSVEHRSWNKVMNELTGHYRAIHAGLSFAYQGLAS</sequence>
<dbReference type="Pfam" id="PF00534">
    <property type="entry name" value="Glycos_transf_1"/>
    <property type="match status" value="1"/>
</dbReference>
<evidence type="ECO:0008006" key="4">
    <source>
        <dbReference type="Google" id="ProtNLM"/>
    </source>
</evidence>
<feature type="domain" description="Glycosyltransferase subfamily 4-like N-terminal" evidence="2">
    <location>
        <begin position="34"/>
        <end position="198"/>
    </location>
</feature>
<dbReference type="Pfam" id="PF13439">
    <property type="entry name" value="Glyco_transf_4"/>
    <property type="match status" value="1"/>
</dbReference>
<accession>A0A094PUS7</accession>
<dbReference type="AlphaFoldDB" id="A0A094PUS7"/>
<dbReference type="GO" id="GO:0016758">
    <property type="term" value="F:hexosyltransferase activity"/>
    <property type="evidence" value="ECO:0007669"/>
    <property type="project" value="TreeGrafter"/>
</dbReference>
<organism evidence="3">
    <name type="scientific">freshwater metagenome</name>
    <dbReference type="NCBI Taxonomy" id="449393"/>
    <lineage>
        <taxon>unclassified sequences</taxon>
        <taxon>metagenomes</taxon>
        <taxon>ecological metagenomes</taxon>
    </lineage>
</organism>
<dbReference type="SUPFAM" id="SSF53756">
    <property type="entry name" value="UDP-Glycosyltransferase/glycogen phosphorylase"/>
    <property type="match status" value="1"/>
</dbReference>
<dbReference type="InterPro" id="IPR001296">
    <property type="entry name" value="Glyco_trans_1"/>
</dbReference>
<comment type="caution">
    <text evidence="3">The sequence shown here is derived from an EMBL/GenBank/DDBJ whole genome shotgun (WGS) entry which is preliminary data.</text>
</comment>
<gene>
    <name evidence="3" type="ORF">GM51_14685</name>
</gene>
<dbReference type="InterPro" id="IPR050194">
    <property type="entry name" value="Glycosyltransferase_grp1"/>
</dbReference>
<name>A0A094PUS7_9ZZZZ</name>
<dbReference type="InterPro" id="IPR028098">
    <property type="entry name" value="Glyco_trans_4-like_N"/>
</dbReference>
<dbReference type="PANTHER" id="PTHR45947:SF3">
    <property type="entry name" value="SULFOQUINOVOSYL TRANSFERASE SQD2"/>
    <property type="match status" value="1"/>
</dbReference>
<feature type="domain" description="Glycosyl transferase family 1" evidence="1">
    <location>
        <begin position="207"/>
        <end position="360"/>
    </location>
</feature>
<evidence type="ECO:0000313" key="3">
    <source>
        <dbReference type="EMBL" id="KGA15500.1"/>
    </source>
</evidence>
<protein>
    <recommendedName>
        <fullName evidence="4">Phosphatidylinositol alpha 1,6-mannosyltransferase</fullName>
    </recommendedName>
</protein>
<evidence type="ECO:0000259" key="2">
    <source>
        <dbReference type="Pfam" id="PF13439"/>
    </source>
</evidence>
<dbReference type="PANTHER" id="PTHR45947">
    <property type="entry name" value="SULFOQUINOVOSYL TRANSFERASE SQD2"/>
    <property type="match status" value="1"/>
</dbReference>
<reference evidence="3" key="1">
    <citation type="submission" date="2014-06" db="EMBL/GenBank/DDBJ databases">
        <title>Key roles for freshwater Actinobacteria revealed by deep metagenomic sequencing.</title>
        <authorList>
            <person name="Ghai R."/>
            <person name="Mizuno C.M."/>
            <person name="Picazo A."/>
            <person name="Camacho A."/>
            <person name="Rodriguez-Valera F."/>
        </authorList>
    </citation>
    <scope>NUCLEOTIDE SEQUENCE</scope>
</reference>
<dbReference type="CDD" id="cd03814">
    <property type="entry name" value="GT4-like"/>
    <property type="match status" value="1"/>
</dbReference>